<name>A0A8X8I950_9BACT</name>
<dbReference type="InterPro" id="IPR000073">
    <property type="entry name" value="AB_hydrolase_1"/>
</dbReference>
<evidence type="ECO:0000313" key="2">
    <source>
        <dbReference type="EMBL" id="SDW17008.1"/>
    </source>
</evidence>
<organism evidence="2 3">
    <name type="scientific">Hydrobacter penzbergensis</name>
    <dbReference type="NCBI Taxonomy" id="1235997"/>
    <lineage>
        <taxon>Bacteria</taxon>
        <taxon>Pseudomonadati</taxon>
        <taxon>Bacteroidota</taxon>
        <taxon>Chitinophagia</taxon>
        <taxon>Chitinophagales</taxon>
        <taxon>Chitinophagaceae</taxon>
        <taxon>Hydrobacter</taxon>
    </lineage>
</organism>
<dbReference type="PANTHER" id="PTHR43798:SF29">
    <property type="entry name" value="AB HYDROLASE-1 DOMAIN-CONTAINING PROTEIN"/>
    <property type="match status" value="1"/>
</dbReference>
<sequence>MRKEASIRGITMVFDEVGAGEAILLIHGQPFNRSMWDDQKEMLAKNYRLIIPDLRGYGETGQGKDIILLDELALDLLHLLDHLSIKKAVIISLSMGGQIALEMYTWAPDLFSAIIFANTEARAENEAGYQNRIELSKRILSGGMEKFTNERIRHFMCTNTFTHKPEVVSRVEKMMKTTPAAGSSAVQRGRAERRDYTHLLEKIDFPVLIIVGDQDEFTPLESSAYIHQRIKGSTLAIIPDCGHISNMEQPEAFNKVISKFLSEQVKF</sequence>
<dbReference type="Pfam" id="PF00561">
    <property type="entry name" value="Abhydrolase_1"/>
    <property type="match status" value="1"/>
</dbReference>
<proteinExistence type="predicted"/>
<dbReference type="Proteomes" id="UP000198711">
    <property type="component" value="Unassembled WGS sequence"/>
</dbReference>
<dbReference type="Gene3D" id="3.40.50.1820">
    <property type="entry name" value="alpha/beta hydrolase"/>
    <property type="match status" value="1"/>
</dbReference>
<reference evidence="2 3" key="1">
    <citation type="submission" date="2016-10" db="EMBL/GenBank/DDBJ databases">
        <authorList>
            <person name="Varghese N."/>
            <person name="Submissions S."/>
        </authorList>
    </citation>
    <scope>NUCLEOTIDE SEQUENCE [LARGE SCALE GENOMIC DNA]</scope>
    <source>
        <strain evidence="2 3">DSM 25353</strain>
    </source>
</reference>
<dbReference type="PRINTS" id="PR00111">
    <property type="entry name" value="ABHYDROLASE"/>
</dbReference>
<evidence type="ECO:0000259" key="1">
    <source>
        <dbReference type="Pfam" id="PF00561"/>
    </source>
</evidence>
<protein>
    <submittedName>
        <fullName evidence="2">Pimeloyl-ACP methyl ester carboxylesterase</fullName>
    </submittedName>
</protein>
<gene>
    <name evidence="2" type="ORF">SAMN05444410_101407</name>
</gene>
<dbReference type="AlphaFoldDB" id="A0A8X8I950"/>
<dbReference type="InterPro" id="IPR050266">
    <property type="entry name" value="AB_hydrolase_sf"/>
</dbReference>
<feature type="domain" description="AB hydrolase-1" evidence="1">
    <location>
        <begin position="22"/>
        <end position="250"/>
    </location>
</feature>
<dbReference type="EMBL" id="FNNO01000001">
    <property type="protein sequence ID" value="SDW17008.1"/>
    <property type="molecule type" value="Genomic_DNA"/>
</dbReference>
<evidence type="ECO:0000313" key="3">
    <source>
        <dbReference type="Proteomes" id="UP000198711"/>
    </source>
</evidence>
<dbReference type="SUPFAM" id="SSF53474">
    <property type="entry name" value="alpha/beta-Hydrolases"/>
    <property type="match status" value="1"/>
</dbReference>
<dbReference type="InterPro" id="IPR029058">
    <property type="entry name" value="AB_hydrolase_fold"/>
</dbReference>
<accession>A0A8X8I950</accession>
<keyword evidence="3" id="KW-1185">Reference proteome</keyword>
<dbReference type="PANTHER" id="PTHR43798">
    <property type="entry name" value="MONOACYLGLYCEROL LIPASE"/>
    <property type="match status" value="1"/>
</dbReference>
<comment type="caution">
    <text evidence="2">The sequence shown here is derived from an EMBL/GenBank/DDBJ whole genome shotgun (WGS) entry which is preliminary data.</text>
</comment>
<dbReference type="RefSeq" id="WP_092721552.1">
    <property type="nucleotide sequence ID" value="NZ_FNNO01000001.1"/>
</dbReference>